<keyword evidence="5" id="KW-1185">Reference proteome</keyword>
<dbReference type="Proteomes" id="UP000594463">
    <property type="component" value="Chromosome"/>
</dbReference>
<dbReference type="Gene3D" id="3.40.710.10">
    <property type="entry name" value="DD-peptidase/beta-lactamase superfamily"/>
    <property type="match status" value="1"/>
</dbReference>
<dbReference type="GO" id="GO:0016020">
    <property type="term" value="C:membrane"/>
    <property type="evidence" value="ECO:0007669"/>
    <property type="project" value="UniProtKB-SubCell"/>
</dbReference>
<organism evidence="4 5">
    <name type="scientific">Atribacter laminatus</name>
    <dbReference type="NCBI Taxonomy" id="2847778"/>
    <lineage>
        <taxon>Bacteria</taxon>
        <taxon>Pseudomonadati</taxon>
        <taxon>Atribacterota</taxon>
        <taxon>Atribacteria</taxon>
        <taxon>Atribacterales</taxon>
        <taxon>Atribacteraceae</taxon>
        <taxon>Atribacter</taxon>
    </lineage>
</organism>
<evidence type="ECO:0000313" key="5">
    <source>
        <dbReference type="Proteomes" id="UP000594463"/>
    </source>
</evidence>
<dbReference type="InterPro" id="IPR012338">
    <property type="entry name" value="Beta-lactam/transpept-like"/>
</dbReference>
<proteinExistence type="predicted"/>
<dbReference type="InterPro" id="IPR001466">
    <property type="entry name" value="Beta-lactam-related"/>
</dbReference>
<feature type="domain" description="Beta-lactamase-related" evidence="3">
    <location>
        <begin position="58"/>
        <end position="369"/>
    </location>
</feature>
<evidence type="ECO:0000256" key="2">
    <source>
        <dbReference type="ARBA" id="ARBA00023136"/>
    </source>
</evidence>
<dbReference type="PANTHER" id="PTHR46825:SF11">
    <property type="entry name" value="PENICILLIN-BINDING PROTEIN 4"/>
    <property type="match status" value="1"/>
</dbReference>
<evidence type="ECO:0000259" key="3">
    <source>
        <dbReference type="Pfam" id="PF00144"/>
    </source>
</evidence>
<evidence type="ECO:0000256" key="1">
    <source>
        <dbReference type="ARBA" id="ARBA00004370"/>
    </source>
</evidence>
<dbReference type="AlphaFoldDB" id="A0A7T1F3H6"/>
<dbReference type="KEGG" id="alam:RT761_02341"/>
<dbReference type="InterPro" id="IPR050491">
    <property type="entry name" value="AmpC-like"/>
</dbReference>
<dbReference type="PANTHER" id="PTHR46825">
    <property type="entry name" value="D-ALANYL-D-ALANINE-CARBOXYPEPTIDASE/ENDOPEPTIDASE AMPH"/>
    <property type="match status" value="1"/>
</dbReference>
<keyword evidence="2" id="KW-0472">Membrane</keyword>
<dbReference type="Pfam" id="PF00144">
    <property type="entry name" value="Beta-lactamase"/>
    <property type="match status" value="1"/>
</dbReference>
<name>A0A7T1F3H6_ATRLM</name>
<protein>
    <submittedName>
        <fullName evidence="4">Penicillin-binding protein 4</fullName>
    </submittedName>
</protein>
<reference evidence="4 5" key="1">
    <citation type="journal article" date="2021" name="Nat. Commun.">
        <title>Isolation of a member of the candidate phylum Atribacteria reveals a unique cell membrane structure.</title>
        <authorList>
            <person name="Taiki K."/>
            <person name="Nobu M.K."/>
            <person name="Kusada H."/>
            <person name="Meng X.-Y."/>
            <person name="Hosoki N."/>
            <person name="Uematsu K."/>
            <person name="Yoshioka H."/>
            <person name="Kamagata Y."/>
            <person name="Tamaki H."/>
        </authorList>
    </citation>
    <scope>NUCLEOTIDE SEQUENCE [LARGE SCALE GENOMIC DNA]</scope>
    <source>
        <strain evidence="4 5">RT761</strain>
    </source>
</reference>
<dbReference type="SUPFAM" id="SSF56601">
    <property type="entry name" value="beta-lactamase/transpeptidase-like"/>
    <property type="match status" value="1"/>
</dbReference>
<accession>A0A7T1F3H6</accession>
<sequence>MGKFKTMKRFLILLFVMITIALLAIGPVWAEEQDPYQSAIITARTESWRSINSGISGSATVAIMDQGQLVYAEGFGMADRAKSIPVDTETIFNIGSISKLFCATAVMLLVDDGLVELDNPVIEYLSEFTMADDRYHDITVRMLLDHSSGFPGSCYANMIGYQAKPDVFHDTLDNLSRATLKHAPGEMAPYCNDGFTLAEMLVERVSGQSYIDFLSERVFQPLSLKRTGKSLGERPMDLLALFYAPDTGQEIPLEVLSVLGAGGLASTAIDLVRFADAFSGKGNQILSSEAIGEMTSWQPSLLAQKAWEETGLYVEFAYGLGLDLAIQYPQSGKGVKLIGKGGDTTDYHSMLLSVPEERLSVAVIQSGRNADAVKIAFDIMDSLLIQKGLMEAPATTVAKPKEPQAIPEEYLAFQGYYAPNPFKVTFDLETNTVNVTKLDKKEEVPVITLTYRDGHFYGPDDSRFSFLTVNGHHLLMVSIFNQVVEMPIGQQLSKLDEPLNLGINVDGKRWLRRNVLPGEAFNPEHIMTSQLIEDLPGYVVFQGIKQILSPQYAGIPVGAVRDQTDLTLSENNGHTWARVFDFLYSSIEAAPPLEIGENEVNIGSLNYSEWLSAPEECIVDIQKSEQSRVFIFSPEGSVLYDSLRDSGAAYVPSGGFIELIGHAGDVFQVLSKQDSMNDEN</sequence>
<comment type="subcellular location">
    <subcellularLocation>
        <location evidence="1">Membrane</location>
    </subcellularLocation>
</comment>
<dbReference type="EMBL" id="CP065383">
    <property type="protein sequence ID" value="QPM69113.1"/>
    <property type="molecule type" value="Genomic_DNA"/>
</dbReference>
<evidence type="ECO:0000313" key="4">
    <source>
        <dbReference type="EMBL" id="QPM69113.1"/>
    </source>
</evidence>
<gene>
    <name evidence="4" type="primary">pbpE_2</name>
    <name evidence="4" type="ORF">RT761_02341</name>
</gene>